<sequence length="118" mass="13956">ELNELLEMEEIMWHQRSRVSWLRDGDKNTKFFHSKASQRSLKNRIRGIRDDSDYFQSIFSTSQPVNMQRVLDQVHGRVTVEMNEALMTGFTRNEIEIALRQMHLTKALRPDGMPAIFF</sequence>
<protein>
    <submittedName>
        <fullName evidence="1">Uncharacterized protein</fullName>
    </submittedName>
</protein>
<dbReference type="AlphaFoldDB" id="A0A1Q3BNV8"/>
<accession>A0A1Q3BNV8</accession>
<dbReference type="InParanoid" id="A0A1Q3BNV8"/>
<dbReference type="EMBL" id="BDDD01000734">
    <property type="protein sequence ID" value="GAV69578.1"/>
    <property type="molecule type" value="Genomic_DNA"/>
</dbReference>
<gene>
    <name evidence="1" type="ORF">CFOL_v3_13079</name>
</gene>
<keyword evidence="2" id="KW-1185">Reference proteome</keyword>
<organism evidence="1 2">
    <name type="scientific">Cephalotus follicularis</name>
    <name type="common">Albany pitcher plant</name>
    <dbReference type="NCBI Taxonomy" id="3775"/>
    <lineage>
        <taxon>Eukaryota</taxon>
        <taxon>Viridiplantae</taxon>
        <taxon>Streptophyta</taxon>
        <taxon>Embryophyta</taxon>
        <taxon>Tracheophyta</taxon>
        <taxon>Spermatophyta</taxon>
        <taxon>Magnoliopsida</taxon>
        <taxon>eudicotyledons</taxon>
        <taxon>Gunneridae</taxon>
        <taxon>Pentapetalae</taxon>
        <taxon>rosids</taxon>
        <taxon>fabids</taxon>
        <taxon>Oxalidales</taxon>
        <taxon>Cephalotaceae</taxon>
        <taxon>Cephalotus</taxon>
    </lineage>
</organism>
<dbReference type="Proteomes" id="UP000187406">
    <property type="component" value="Unassembled WGS sequence"/>
</dbReference>
<evidence type="ECO:0000313" key="2">
    <source>
        <dbReference type="Proteomes" id="UP000187406"/>
    </source>
</evidence>
<feature type="non-terminal residue" evidence="1">
    <location>
        <position position="1"/>
    </location>
</feature>
<reference evidence="2" key="1">
    <citation type="submission" date="2016-04" db="EMBL/GenBank/DDBJ databases">
        <title>Cephalotus genome sequencing.</title>
        <authorList>
            <person name="Fukushima K."/>
            <person name="Hasebe M."/>
            <person name="Fang X."/>
        </authorList>
    </citation>
    <scope>NUCLEOTIDE SEQUENCE [LARGE SCALE GENOMIC DNA]</scope>
    <source>
        <strain evidence="2">cv. St1</strain>
    </source>
</reference>
<proteinExistence type="predicted"/>
<evidence type="ECO:0000313" key="1">
    <source>
        <dbReference type="EMBL" id="GAV69578.1"/>
    </source>
</evidence>
<dbReference type="OrthoDB" id="1938551at2759"/>
<name>A0A1Q3BNV8_CEPFO</name>
<dbReference type="STRING" id="3775.A0A1Q3BNV8"/>
<comment type="caution">
    <text evidence="1">The sequence shown here is derived from an EMBL/GenBank/DDBJ whole genome shotgun (WGS) entry which is preliminary data.</text>
</comment>